<keyword evidence="2" id="KW-0288">FMN</keyword>
<dbReference type="EMBL" id="WJHE01001094">
    <property type="protein sequence ID" value="MST34604.1"/>
    <property type="molecule type" value="Genomic_DNA"/>
</dbReference>
<dbReference type="InterPro" id="IPR036661">
    <property type="entry name" value="Luciferase-like_sf"/>
</dbReference>
<feature type="domain" description="Luciferase-like" evidence="5">
    <location>
        <begin position="28"/>
        <end position="301"/>
    </location>
</feature>
<dbReference type="PANTHER" id="PTHR42847:SF4">
    <property type="entry name" value="ALKANESULFONATE MONOOXYGENASE-RELATED"/>
    <property type="match status" value="1"/>
</dbReference>
<evidence type="ECO:0000256" key="2">
    <source>
        <dbReference type="ARBA" id="ARBA00022643"/>
    </source>
</evidence>
<dbReference type="Proteomes" id="UP000437736">
    <property type="component" value="Unassembled WGS sequence"/>
</dbReference>
<gene>
    <name evidence="6" type="ORF">GHK86_17985</name>
</gene>
<name>A0ABW9QXK9_9ACTN</name>
<dbReference type="SUPFAM" id="SSF51679">
    <property type="entry name" value="Bacterial luciferase-like"/>
    <property type="match status" value="1"/>
</dbReference>
<comment type="caution">
    <text evidence="6">The sequence shown here is derived from an EMBL/GenBank/DDBJ whole genome shotgun (WGS) entry which is preliminary data.</text>
</comment>
<dbReference type="Pfam" id="PF00296">
    <property type="entry name" value="Bac_luciferase"/>
    <property type="match status" value="1"/>
</dbReference>
<evidence type="ECO:0000313" key="6">
    <source>
        <dbReference type="EMBL" id="MST34604.1"/>
    </source>
</evidence>
<evidence type="ECO:0000256" key="4">
    <source>
        <dbReference type="ARBA" id="ARBA00023033"/>
    </source>
</evidence>
<dbReference type="InterPro" id="IPR011251">
    <property type="entry name" value="Luciferase-like_dom"/>
</dbReference>
<protein>
    <submittedName>
        <fullName evidence="6">LLM class flavin-dependent oxidoreductase</fullName>
    </submittedName>
</protein>
<organism evidence="6 7">
    <name type="scientific">Acidiferrimicrobium australe</name>
    <dbReference type="NCBI Taxonomy" id="2664430"/>
    <lineage>
        <taxon>Bacteria</taxon>
        <taxon>Bacillati</taxon>
        <taxon>Actinomycetota</taxon>
        <taxon>Acidimicrobiia</taxon>
        <taxon>Acidimicrobiales</taxon>
        <taxon>Acidimicrobiaceae</taxon>
        <taxon>Acidiferrimicrobium</taxon>
    </lineage>
</organism>
<proteinExistence type="predicted"/>
<keyword evidence="3" id="KW-0560">Oxidoreductase</keyword>
<dbReference type="InterPro" id="IPR050172">
    <property type="entry name" value="SsuD_RutA_monooxygenase"/>
</dbReference>
<dbReference type="PANTHER" id="PTHR42847">
    <property type="entry name" value="ALKANESULFONATE MONOOXYGENASE"/>
    <property type="match status" value="1"/>
</dbReference>
<evidence type="ECO:0000313" key="7">
    <source>
        <dbReference type="Proteomes" id="UP000437736"/>
    </source>
</evidence>
<accession>A0ABW9QXK9</accession>
<keyword evidence="1" id="KW-0285">Flavoprotein</keyword>
<keyword evidence="4" id="KW-0503">Monooxygenase</keyword>
<sequence>MTSATGGTAHGVSIGLSLYTGQADGGGPRFVDLPLLAAAAEGAGFDAFWVSEHHGFDDGYLPSPLVALAAAAQATSTITLATGVVLATLQHPVRLAEDAAVVDHLSGGRLLLGLGSGYLPAEFTRQGTPMAGRGRRLAEALEVLRLAWTGERFTYHGRLWSLEGVRVTPAPLRPIPVWLGGYADAAIDRAATTAGHLVGRASPELVDRADRRLRASVRAGDPTFTFGVMLTLAGDGPRAAGASARAAFARQQLGYERAQTEGDAYAGRLPRPAGDRLLLGGIDAYIQLRGDAATLVEGIVTTAASLRHWPSLHLSLRALYPGEETGLQVERVAWLGDEVLPEVRRRLGALQDVAP</sequence>
<dbReference type="Gene3D" id="3.20.20.30">
    <property type="entry name" value="Luciferase-like domain"/>
    <property type="match status" value="1"/>
</dbReference>
<evidence type="ECO:0000256" key="3">
    <source>
        <dbReference type="ARBA" id="ARBA00023002"/>
    </source>
</evidence>
<reference evidence="6 7" key="1">
    <citation type="submission" date="2019-11" db="EMBL/GenBank/DDBJ databases">
        <title>Acidiferrimicrobium australis gen. nov., sp. nov., an acidophilic and obligately heterotrophic, member of the Actinobacteria that catalyses dissimilatory oxido- reduction of iron isolated from metal-rich acidic water in Chile.</title>
        <authorList>
            <person name="Gonzalez D."/>
            <person name="Huber K."/>
            <person name="Hedrich S."/>
            <person name="Rojas-Villalobos C."/>
            <person name="Quatrini R."/>
            <person name="Dinamarca M.A."/>
            <person name="Schwarz A."/>
            <person name="Canales C."/>
            <person name="Nancucheo I."/>
        </authorList>
    </citation>
    <scope>NUCLEOTIDE SEQUENCE [LARGE SCALE GENOMIC DNA]</scope>
    <source>
        <strain evidence="6 7">USS-CCA1</strain>
    </source>
</reference>
<evidence type="ECO:0000256" key="1">
    <source>
        <dbReference type="ARBA" id="ARBA00022630"/>
    </source>
</evidence>
<keyword evidence="7" id="KW-1185">Reference proteome</keyword>
<evidence type="ECO:0000259" key="5">
    <source>
        <dbReference type="Pfam" id="PF00296"/>
    </source>
</evidence>